<proteinExistence type="predicted"/>
<dbReference type="Gene3D" id="3.10.450.50">
    <property type="match status" value="1"/>
</dbReference>
<evidence type="ECO:0000313" key="3">
    <source>
        <dbReference type="Proteomes" id="UP001595711"/>
    </source>
</evidence>
<sequence length="122" mass="14157">MPDRATLEAFIAAVESNDHVGAIRDFYTEDATMQENLAEPRRGRQLLMDHEAAVLKRVAAVRSRCVRPVLVEGDTVVIHWIFEFDLPDGKQRRIEELAQQTWSGNRIRTERFYYDPAQREAK</sequence>
<keyword evidence="3" id="KW-1185">Reference proteome</keyword>
<dbReference type="Proteomes" id="UP001595711">
    <property type="component" value="Unassembled WGS sequence"/>
</dbReference>
<organism evidence="2 3">
    <name type="scientific">Ferrovibrio xuzhouensis</name>
    <dbReference type="NCBI Taxonomy" id="1576914"/>
    <lineage>
        <taxon>Bacteria</taxon>
        <taxon>Pseudomonadati</taxon>
        <taxon>Pseudomonadota</taxon>
        <taxon>Alphaproteobacteria</taxon>
        <taxon>Rhodospirillales</taxon>
        <taxon>Rhodospirillaceae</taxon>
        <taxon>Ferrovibrio</taxon>
    </lineage>
</organism>
<name>A0ABV7VED8_9PROT</name>
<dbReference type="InterPro" id="IPR037401">
    <property type="entry name" value="SnoaL-like"/>
</dbReference>
<dbReference type="Pfam" id="PF12680">
    <property type="entry name" value="SnoaL_2"/>
    <property type="match status" value="1"/>
</dbReference>
<dbReference type="EMBL" id="JBHRYJ010000001">
    <property type="protein sequence ID" value="MFC3675499.1"/>
    <property type="molecule type" value="Genomic_DNA"/>
</dbReference>
<dbReference type="InterPro" id="IPR032710">
    <property type="entry name" value="NTF2-like_dom_sf"/>
</dbReference>
<dbReference type="RefSeq" id="WP_379724190.1">
    <property type="nucleotide sequence ID" value="NZ_JBHRYJ010000001.1"/>
</dbReference>
<accession>A0ABV7VED8</accession>
<comment type="caution">
    <text evidence="2">The sequence shown here is derived from an EMBL/GenBank/DDBJ whole genome shotgun (WGS) entry which is preliminary data.</text>
</comment>
<gene>
    <name evidence="2" type="ORF">ACFOOQ_08095</name>
</gene>
<protein>
    <submittedName>
        <fullName evidence="2">Nuclear transport factor 2 family protein</fullName>
    </submittedName>
</protein>
<reference evidence="3" key="1">
    <citation type="journal article" date="2019" name="Int. J. Syst. Evol. Microbiol.">
        <title>The Global Catalogue of Microorganisms (GCM) 10K type strain sequencing project: providing services to taxonomists for standard genome sequencing and annotation.</title>
        <authorList>
            <consortium name="The Broad Institute Genomics Platform"/>
            <consortium name="The Broad Institute Genome Sequencing Center for Infectious Disease"/>
            <person name="Wu L."/>
            <person name="Ma J."/>
        </authorList>
    </citation>
    <scope>NUCLEOTIDE SEQUENCE [LARGE SCALE GENOMIC DNA]</scope>
    <source>
        <strain evidence="3">KCTC 42182</strain>
    </source>
</reference>
<dbReference type="SUPFAM" id="SSF54427">
    <property type="entry name" value="NTF2-like"/>
    <property type="match status" value="1"/>
</dbReference>
<evidence type="ECO:0000313" key="2">
    <source>
        <dbReference type="EMBL" id="MFC3675499.1"/>
    </source>
</evidence>
<evidence type="ECO:0000259" key="1">
    <source>
        <dbReference type="Pfam" id="PF12680"/>
    </source>
</evidence>
<feature type="domain" description="SnoaL-like" evidence="1">
    <location>
        <begin position="8"/>
        <end position="96"/>
    </location>
</feature>